<gene>
    <name evidence="2" type="ORF">PSAL00342_LOCUS1633</name>
</gene>
<dbReference type="AlphaFoldDB" id="A0A7S3UC37"/>
<evidence type="ECO:0000313" key="2">
    <source>
        <dbReference type="EMBL" id="CAE0607816.1"/>
    </source>
</evidence>
<protein>
    <submittedName>
        <fullName evidence="2">Uncharacterized protein</fullName>
    </submittedName>
</protein>
<evidence type="ECO:0000256" key="1">
    <source>
        <dbReference type="SAM" id="MobiDB-lite"/>
    </source>
</evidence>
<sequence length="234" mass="26200">MDRGGHVHVHACSLATGTSTDVVGVDASATRSDAMRGGASGRLLRRRFVRHVKNPSDGTTPVEKIRRGESITWSEAARVLTEGRVERPLGWDWYAWNWFVSLIPTAVVCLMAAKGRRMMEEDRTAKTTTVETTTDDEEEMRRDGLVRVQERIDSLERQFAHLHALVEESRRTIKPAEALTSRTPISRTQDAARTALDVSSFQPSTNVAGEEPRSLLEWLHQRRSYGNKDASNSS</sequence>
<accession>A0A7S3UC37</accession>
<organism evidence="2">
    <name type="scientific">Picocystis salinarum</name>
    <dbReference type="NCBI Taxonomy" id="88271"/>
    <lineage>
        <taxon>Eukaryota</taxon>
        <taxon>Viridiplantae</taxon>
        <taxon>Chlorophyta</taxon>
        <taxon>Picocystophyceae</taxon>
        <taxon>Picocystales</taxon>
        <taxon>Picocystaceae</taxon>
        <taxon>Picocystis</taxon>
    </lineage>
</organism>
<feature type="region of interest" description="Disordered" evidence="1">
    <location>
        <begin position="183"/>
        <end position="212"/>
    </location>
</feature>
<feature type="compositionally biased region" description="Polar residues" evidence="1">
    <location>
        <begin position="183"/>
        <end position="207"/>
    </location>
</feature>
<reference evidence="2" key="1">
    <citation type="submission" date="2021-01" db="EMBL/GenBank/DDBJ databases">
        <authorList>
            <person name="Corre E."/>
            <person name="Pelletier E."/>
            <person name="Niang G."/>
            <person name="Scheremetjew M."/>
            <person name="Finn R."/>
            <person name="Kale V."/>
            <person name="Holt S."/>
            <person name="Cochrane G."/>
            <person name="Meng A."/>
            <person name="Brown T."/>
            <person name="Cohen L."/>
        </authorList>
    </citation>
    <scope>NUCLEOTIDE SEQUENCE</scope>
    <source>
        <strain evidence="2">CCMP1897</strain>
    </source>
</reference>
<dbReference type="EMBL" id="HBIS01001843">
    <property type="protein sequence ID" value="CAE0607816.1"/>
    <property type="molecule type" value="Transcribed_RNA"/>
</dbReference>
<name>A0A7S3UC37_9CHLO</name>
<proteinExistence type="predicted"/>